<feature type="transmembrane region" description="Helical" evidence="1">
    <location>
        <begin position="37"/>
        <end position="58"/>
    </location>
</feature>
<organism evidence="2 3">
    <name type="scientific">Lactiplantibacillus fabifermentans DSM 21115</name>
    <dbReference type="NCBI Taxonomy" id="1413187"/>
    <lineage>
        <taxon>Bacteria</taxon>
        <taxon>Bacillati</taxon>
        <taxon>Bacillota</taxon>
        <taxon>Bacilli</taxon>
        <taxon>Lactobacillales</taxon>
        <taxon>Lactobacillaceae</taxon>
        <taxon>Lactiplantibacillus</taxon>
    </lineage>
</organism>
<gene>
    <name evidence="2" type="ORF">DY78_GL001596</name>
</gene>
<accession>A0A0R2NNN2</accession>
<dbReference type="AlphaFoldDB" id="A0A0R2NNN2"/>
<dbReference type="EMBL" id="AYGX02000161">
    <property type="protein sequence ID" value="KRO24746.1"/>
    <property type="molecule type" value="Genomic_DNA"/>
</dbReference>
<keyword evidence="1" id="KW-0812">Transmembrane</keyword>
<dbReference type="Proteomes" id="UP000050920">
    <property type="component" value="Unassembled WGS sequence"/>
</dbReference>
<evidence type="ECO:0000313" key="2">
    <source>
        <dbReference type="EMBL" id="KRO24746.1"/>
    </source>
</evidence>
<protein>
    <submittedName>
        <fullName evidence="2">Uncharacterized protein</fullName>
    </submittedName>
</protein>
<name>A0A0R2NNN2_9LACO</name>
<evidence type="ECO:0000313" key="3">
    <source>
        <dbReference type="Proteomes" id="UP000050920"/>
    </source>
</evidence>
<comment type="caution">
    <text evidence="2">The sequence shown here is derived from an EMBL/GenBank/DDBJ whole genome shotgun (WGS) entry which is preliminary data.</text>
</comment>
<proteinExistence type="predicted"/>
<keyword evidence="1" id="KW-0472">Membrane</keyword>
<keyword evidence="1" id="KW-1133">Transmembrane helix</keyword>
<sequence length="63" mass="7343">MRKKLPLLYLLLGLTIFTSYSFIELVLQTRGWTPTVIYRAGLLLVASLLFIGITVKVFRQYRH</sequence>
<keyword evidence="3" id="KW-1185">Reference proteome</keyword>
<evidence type="ECO:0000256" key="1">
    <source>
        <dbReference type="SAM" id="Phobius"/>
    </source>
</evidence>
<dbReference type="RefSeq" id="WP_024625639.1">
    <property type="nucleotide sequence ID" value="NZ_AYGX02000161.1"/>
</dbReference>
<reference evidence="2 3" key="1">
    <citation type="journal article" date="2015" name="Genome Announc.">
        <title>Expanding the biotechnology potential of lactobacilli through comparative genomics of 213 strains and associated genera.</title>
        <authorList>
            <person name="Sun Z."/>
            <person name="Harris H.M."/>
            <person name="McCann A."/>
            <person name="Guo C."/>
            <person name="Argimon S."/>
            <person name="Zhang W."/>
            <person name="Yang X."/>
            <person name="Jeffery I.B."/>
            <person name="Cooney J.C."/>
            <person name="Kagawa T.F."/>
            <person name="Liu W."/>
            <person name="Song Y."/>
            <person name="Salvetti E."/>
            <person name="Wrobel A."/>
            <person name="Rasinkangas P."/>
            <person name="Parkhill J."/>
            <person name="Rea M.C."/>
            <person name="O'Sullivan O."/>
            <person name="Ritari J."/>
            <person name="Douillard F.P."/>
            <person name="Paul Ross R."/>
            <person name="Yang R."/>
            <person name="Briner A.E."/>
            <person name="Felis G.E."/>
            <person name="de Vos W.M."/>
            <person name="Barrangou R."/>
            <person name="Klaenhammer T.R."/>
            <person name="Caufield P.W."/>
            <person name="Cui Y."/>
            <person name="Zhang H."/>
            <person name="O'Toole P.W."/>
        </authorList>
    </citation>
    <scope>NUCLEOTIDE SEQUENCE [LARGE SCALE GENOMIC DNA]</scope>
    <source>
        <strain evidence="2 3">DSM 21115</strain>
    </source>
</reference>